<evidence type="ECO:0000256" key="5">
    <source>
        <dbReference type="ARBA" id="ARBA00022801"/>
    </source>
</evidence>
<evidence type="ECO:0000256" key="1">
    <source>
        <dbReference type="ARBA" id="ARBA00004418"/>
    </source>
</evidence>
<name>A0ABX8MWH2_9PSED</name>
<reference evidence="8" key="1">
    <citation type="submission" date="2021-06" db="EMBL/GenBank/DDBJ databases">
        <title>Updating the genus Pseudomonas: Description of 43 new species and partition of the Pseudomonas putida group.</title>
        <authorList>
            <person name="Girard L."/>
            <person name="Lood C."/>
            <person name="Vandamme P."/>
            <person name="Rokni-Zadeh H."/>
            <person name="van Noort V."/>
            <person name="Hofte M."/>
            <person name="Lavigne R."/>
            <person name="De Mot R."/>
        </authorList>
    </citation>
    <scope>NUCLEOTIDE SEQUENCE</scope>
    <source>
        <strain evidence="8">CMR12a</strain>
    </source>
</reference>
<gene>
    <name evidence="8" type="ORF">KSS89_14620</name>
</gene>
<dbReference type="Gene3D" id="2.30.120.10">
    <property type="match status" value="1"/>
</dbReference>
<evidence type="ECO:0000256" key="4">
    <source>
        <dbReference type="ARBA" id="ARBA00022764"/>
    </source>
</evidence>
<feature type="chain" id="PRO_5047231661" evidence="7">
    <location>
        <begin position="24"/>
        <end position="727"/>
    </location>
</feature>
<dbReference type="InterPro" id="IPR029055">
    <property type="entry name" value="Ntn_hydrolases_N"/>
</dbReference>
<comment type="subcellular location">
    <subcellularLocation>
        <location evidence="1">Periplasm</location>
    </subcellularLocation>
</comment>
<evidence type="ECO:0000256" key="7">
    <source>
        <dbReference type="SAM" id="SignalP"/>
    </source>
</evidence>
<dbReference type="Pfam" id="PF01804">
    <property type="entry name" value="Penicil_amidase"/>
    <property type="match status" value="1"/>
</dbReference>
<dbReference type="InterPro" id="IPR023343">
    <property type="entry name" value="Penicillin_amidase_dom1"/>
</dbReference>
<keyword evidence="6" id="KW-0865">Zymogen</keyword>
<dbReference type="InterPro" id="IPR043147">
    <property type="entry name" value="Penicillin_amidase_A-knob"/>
</dbReference>
<comment type="similarity">
    <text evidence="2">Belongs to the peptidase S45 family.</text>
</comment>
<keyword evidence="5" id="KW-0378">Hydrolase</keyword>
<protein>
    <submittedName>
        <fullName evidence="8">Penicillin acylase family protein</fullName>
    </submittedName>
</protein>
<dbReference type="Gene3D" id="3.60.20.10">
    <property type="entry name" value="Glutamine Phosphoribosylpyrophosphate, subunit 1, domain 1"/>
    <property type="match status" value="1"/>
</dbReference>
<keyword evidence="4" id="KW-0574">Periplasm</keyword>
<dbReference type="PANTHER" id="PTHR34218">
    <property type="entry name" value="PEPTIDASE S45 PENICILLIN AMIDASE"/>
    <property type="match status" value="1"/>
</dbReference>
<dbReference type="InterPro" id="IPR043146">
    <property type="entry name" value="Penicillin_amidase_N_B-knob"/>
</dbReference>
<dbReference type="Gene3D" id="1.10.1400.10">
    <property type="match status" value="1"/>
</dbReference>
<evidence type="ECO:0000256" key="6">
    <source>
        <dbReference type="ARBA" id="ARBA00023145"/>
    </source>
</evidence>
<dbReference type="InterPro" id="IPR002692">
    <property type="entry name" value="S45"/>
</dbReference>
<feature type="signal peptide" evidence="7">
    <location>
        <begin position="1"/>
        <end position="23"/>
    </location>
</feature>
<evidence type="ECO:0000313" key="8">
    <source>
        <dbReference type="EMBL" id="QXH43397.1"/>
    </source>
</evidence>
<proteinExistence type="inferred from homology"/>
<organism evidence="8 9">
    <name type="scientific">Pseudomonas sessilinigenes</name>
    <dbReference type="NCBI Taxonomy" id="658629"/>
    <lineage>
        <taxon>Bacteria</taxon>
        <taxon>Pseudomonadati</taxon>
        <taxon>Pseudomonadota</taxon>
        <taxon>Gammaproteobacteria</taxon>
        <taxon>Pseudomonadales</taxon>
        <taxon>Pseudomonadaceae</taxon>
        <taxon>Pseudomonas</taxon>
    </lineage>
</organism>
<evidence type="ECO:0000256" key="3">
    <source>
        <dbReference type="ARBA" id="ARBA00022729"/>
    </source>
</evidence>
<dbReference type="EMBL" id="CP077074">
    <property type="protein sequence ID" value="QXH43397.1"/>
    <property type="molecule type" value="Genomic_DNA"/>
</dbReference>
<sequence>MGPFNSLLAAVCLLLLFSPFAHASPAQDPIPITWDIWGVPHIEARTEEQLAYAVGWAQMRANANTVLSLMARARGRLAETPGTLGVEKALAQDIWVRQMGVAQTASLWLTQQRDTERAVLESFARGINDFAANHPEQIDAPLRSVLPIRAVDVLARLAHVLLYEFATSPGMIAADTQAWASGAVPAVAEVQNRGSNAIAIAPGKSAGKALLLSNPHLPWSELVRWFEYESITPDNRFYGVSFLGLPMHVIGFSQALGWTHTVNPMHSYYLYELALQGDGYLLDGKRTAFSTRVETVRVRLPSGQFEEKRIEVRDSLFGPVIARDKQRALALWVTGKDAAHTVSQYREMARAQNLDEFNQSLAQQQIAVFSIIYADRNGQIAYYFGGRNPSAQYPIPRASLLLDGRKSNQLWTAVLPLDKLPQITTPQSGWLQNANDPPWTATLPNTLVPSHYPKGLVNSQFVNLRAQRIIEYLKPARSTDFNALVNLKLDTGSELATRTLDDLIAAGRRSTDSESQVGAQILARWDRAMNAGSRGAPLFQQWVKMMPGDDSIFTVPFNPQDPLAGPRGLAEPAKAAATLADAVRQLRKTGASPDIAWGELYKLPGARLRPGNGGPDPLGLIRATYFDDSPSPLEHIANGGDGFTAIVQFDTPPHARGLLAYGNFTEPSPQGVRNQMQLYADKHLRTLLQLPLSRDDITLSERLPYSPARLVRGADLTNPPVPTTTER</sequence>
<accession>A0ABX8MWH2</accession>
<dbReference type="RefSeq" id="WP_164487282.1">
    <property type="nucleotide sequence ID" value="NZ_CP027706.1"/>
</dbReference>
<evidence type="ECO:0000313" key="9">
    <source>
        <dbReference type="Proteomes" id="UP000693952"/>
    </source>
</evidence>
<dbReference type="Proteomes" id="UP000693952">
    <property type="component" value="Chromosome"/>
</dbReference>
<keyword evidence="9" id="KW-1185">Reference proteome</keyword>
<evidence type="ECO:0000256" key="2">
    <source>
        <dbReference type="ARBA" id="ARBA00006586"/>
    </source>
</evidence>
<dbReference type="Gene3D" id="1.10.439.10">
    <property type="entry name" value="Penicillin Amidohydrolase, domain 1"/>
    <property type="match status" value="1"/>
</dbReference>
<keyword evidence="3 7" id="KW-0732">Signal</keyword>
<dbReference type="SUPFAM" id="SSF56235">
    <property type="entry name" value="N-terminal nucleophile aminohydrolases (Ntn hydrolases)"/>
    <property type="match status" value="1"/>
</dbReference>
<dbReference type="PANTHER" id="PTHR34218:SF3">
    <property type="entry name" value="ACYL-HOMOSERINE LACTONE ACYLASE PVDQ"/>
    <property type="match status" value="1"/>
</dbReference>